<dbReference type="Gene3D" id="3.40.630.40">
    <property type="entry name" value="Zn-dependent exopeptidases"/>
    <property type="match status" value="1"/>
</dbReference>
<organism evidence="3 4">
    <name type="scientific">Paenibacillus thalictri</name>
    <dbReference type="NCBI Taxonomy" id="2527873"/>
    <lineage>
        <taxon>Bacteria</taxon>
        <taxon>Bacillati</taxon>
        <taxon>Bacillota</taxon>
        <taxon>Bacilli</taxon>
        <taxon>Bacillales</taxon>
        <taxon>Paenibacillaceae</taxon>
        <taxon>Paenibacillus</taxon>
    </lineage>
</organism>
<name>A0A4Q9DXK9_9BACL</name>
<protein>
    <submittedName>
        <fullName evidence="3">N-acetylmuramoyl-L-alanine amidase</fullName>
    </submittedName>
</protein>
<keyword evidence="1" id="KW-0378">Hydrolase</keyword>
<feature type="domain" description="MurNAc-LAA" evidence="2">
    <location>
        <begin position="94"/>
        <end position="203"/>
    </location>
</feature>
<reference evidence="3 4" key="1">
    <citation type="submission" date="2019-02" db="EMBL/GenBank/DDBJ databases">
        <title>Paenibacillus sp. nov., isolated from surface-sterilized tissue of Thalictrum simplex L.</title>
        <authorList>
            <person name="Tuo L."/>
        </authorList>
    </citation>
    <scope>NUCLEOTIDE SEQUENCE [LARGE SCALE GENOMIC DNA]</scope>
    <source>
        <strain evidence="3 4">N2SHLJ1</strain>
    </source>
</reference>
<keyword evidence="4" id="KW-1185">Reference proteome</keyword>
<dbReference type="OrthoDB" id="9772024at2"/>
<dbReference type="SMART" id="SM00646">
    <property type="entry name" value="Ami_3"/>
    <property type="match status" value="1"/>
</dbReference>
<evidence type="ECO:0000313" key="3">
    <source>
        <dbReference type="EMBL" id="TBL81874.1"/>
    </source>
</evidence>
<dbReference type="Proteomes" id="UP000293142">
    <property type="component" value="Unassembled WGS sequence"/>
</dbReference>
<dbReference type="InterPro" id="IPR050695">
    <property type="entry name" value="N-acetylmuramoyl_amidase_3"/>
</dbReference>
<dbReference type="AlphaFoldDB" id="A0A4Q9DXK9"/>
<dbReference type="CDD" id="cd02696">
    <property type="entry name" value="MurNAc-LAA"/>
    <property type="match status" value="1"/>
</dbReference>
<evidence type="ECO:0000313" key="4">
    <source>
        <dbReference type="Proteomes" id="UP000293142"/>
    </source>
</evidence>
<comment type="caution">
    <text evidence="3">The sequence shown here is derived from an EMBL/GenBank/DDBJ whole genome shotgun (WGS) entry which is preliminary data.</text>
</comment>
<dbReference type="InterPro" id="IPR002508">
    <property type="entry name" value="MurNAc-LAA_cat"/>
</dbReference>
<evidence type="ECO:0000259" key="2">
    <source>
        <dbReference type="SMART" id="SM00646"/>
    </source>
</evidence>
<gene>
    <name evidence="3" type="ORF">EYB31_01305</name>
</gene>
<dbReference type="GO" id="GO:0030288">
    <property type="term" value="C:outer membrane-bounded periplasmic space"/>
    <property type="evidence" value="ECO:0007669"/>
    <property type="project" value="TreeGrafter"/>
</dbReference>
<evidence type="ECO:0000256" key="1">
    <source>
        <dbReference type="ARBA" id="ARBA00022801"/>
    </source>
</evidence>
<dbReference type="Pfam" id="PF01520">
    <property type="entry name" value="Amidase_3"/>
    <property type="match status" value="1"/>
</dbReference>
<dbReference type="PANTHER" id="PTHR30404:SF0">
    <property type="entry name" value="N-ACETYLMURAMOYL-L-ALANINE AMIDASE AMIC"/>
    <property type="match status" value="1"/>
</dbReference>
<dbReference type="SUPFAM" id="SSF53187">
    <property type="entry name" value="Zn-dependent exopeptidases"/>
    <property type="match status" value="1"/>
</dbReference>
<proteinExistence type="predicted"/>
<dbReference type="GO" id="GO:0008745">
    <property type="term" value="F:N-acetylmuramoyl-L-alanine amidase activity"/>
    <property type="evidence" value="ECO:0007669"/>
    <property type="project" value="InterPro"/>
</dbReference>
<dbReference type="GO" id="GO:0009253">
    <property type="term" value="P:peptidoglycan catabolic process"/>
    <property type="evidence" value="ECO:0007669"/>
    <property type="project" value="InterPro"/>
</dbReference>
<dbReference type="PANTHER" id="PTHR30404">
    <property type="entry name" value="N-ACETYLMURAMOYL-L-ALANINE AMIDASE"/>
    <property type="match status" value="1"/>
</dbReference>
<accession>A0A4Q9DXK9</accession>
<dbReference type="EMBL" id="SIRE01000002">
    <property type="protein sequence ID" value="TBL81874.1"/>
    <property type="molecule type" value="Genomic_DNA"/>
</dbReference>
<sequence length="211" mass="23423">MMSVPAPSIGEAHPILGSTDVIIDVGHGGIDSGTLYGTIEEKTINLAIAKQIYGILSKKGYIVILNRVDDYALSEENHWLRTRNRHRKDLAQRTHLANEVKPKVLISLHVNWAARSSKNGAIVLHQKNRQSILLAQLLQKRLNAAYGAEEAPVYGKPFYLLNHSKIPSVIIEVGFITNDKDRQRMTSRKGQRLIAENIAASVLEYLAATTP</sequence>